<evidence type="ECO:0000313" key="2">
    <source>
        <dbReference type="Proteomes" id="UP000031950"/>
    </source>
</evidence>
<reference evidence="1 2" key="1">
    <citation type="submission" date="2015-01" db="EMBL/GenBank/DDBJ databases">
        <title>Genome sequence of Jeotgalibacillus alimentarius.</title>
        <authorList>
            <person name="Goh K.M."/>
            <person name="Chan K.-G."/>
            <person name="Yaakop A.S."/>
            <person name="Ee R."/>
            <person name="Gan H.M."/>
            <person name="Chan C.S."/>
        </authorList>
    </citation>
    <scope>NUCLEOTIDE SEQUENCE [LARGE SCALE GENOMIC DNA]</scope>
    <source>
        <strain evidence="1 2">YKJ-13</strain>
    </source>
</reference>
<dbReference type="Proteomes" id="UP000031950">
    <property type="component" value="Unassembled WGS sequence"/>
</dbReference>
<sequence>MDNFFASNWLCRVINRLREFESDKDGIQKWRENERILEMMKIFLTAVFN</sequence>
<protein>
    <recommendedName>
        <fullName evidence="3">Transposase</fullName>
    </recommendedName>
</protein>
<dbReference type="EMBL" id="JXRQ01000030">
    <property type="protein sequence ID" value="KIL42889.1"/>
    <property type="molecule type" value="Genomic_DNA"/>
</dbReference>
<proteinExistence type="predicted"/>
<comment type="caution">
    <text evidence="1">The sequence shown here is derived from an EMBL/GenBank/DDBJ whole genome shotgun (WGS) entry which is preliminary data.</text>
</comment>
<organism evidence="1 2">
    <name type="scientific">Jeotgalibacillus alimentarius</name>
    <dbReference type="NCBI Taxonomy" id="135826"/>
    <lineage>
        <taxon>Bacteria</taxon>
        <taxon>Bacillati</taxon>
        <taxon>Bacillota</taxon>
        <taxon>Bacilli</taxon>
        <taxon>Bacillales</taxon>
        <taxon>Caryophanaceae</taxon>
        <taxon>Jeotgalibacillus</taxon>
    </lineage>
</organism>
<evidence type="ECO:0008006" key="3">
    <source>
        <dbReference type="Google" id="ProtNLM"/>
    </source>
</evidence>
<dbReference type="AlphaFoldDB" id="A0A0C2RM92"/>
<accession>A0A0C2RM92</accession>
<dbReference type="PATRIC" id="fig|135826.4.peg.3496"/>
<name>A0A0C2RM92_9BACL</name>
<keyword evidence="2" id="KW-1185">Reference proteome</keyword>
<evidence type="ECO:0000313" key="1">
    <source>
        <dbReference type="EMBL" id="KIL42889.1"/>
    </source>
</evidence>
<gene>
    <name evidence="1" type="ORF">KP77_35190</name>
</gene>